<reference evidence="2" key="1">
    <citation type="submission" date="2021-02" db="EMBL/GenBank/DDBJ databases">
        <title>Genome sequence Cadophora malorum strain M34.</title>
        <authorList>
            <person name="Stefanovic E."/>
            <person name="Vu D."/>
            <person name="Scully C."/>
            <person name="Dijksterhuis J."/>
            <person name="Roader J."/>
            <person name="Houbraken J."/>
        </authorList>
    </citation>
    <scope>NUCLEOTIDE SEQUENCE</scope>
    <source>
        <strain evidence="2">M34</strain>
    </source>
</reference>
<sequence length="246" mass="27041">MSSGQEVPISPARAHIESEQENASSHSSHELIDSKPTSPSHSTTASEDLKTLSLTEQDPTTTNSEEETNTDPDTNTDTEQELFKDPEPIKANADEIREFGRLAQELSLFASCIGVPPPPTPATPDNPIACTSSSLHSKLLDPYTDADKTPTQASSSASPSQAEADAEAAALQAAHAEAVIAQRKAELQADLLELIQNEADGRNRDLILEIENLMRDWKGLHERLERWRGEKKGEKVREMYKRDMEE</sequence>
<dbReference type="AlphaFoldDB" id="A0A8H8BX07"/>
<gene>
    <name evidence="2" type="ORF">IFR04_000219</name>
</gene>
<dbReference type="Proteomes" id="UP000664132">
    <property type="component" value="Unassembled WGS sequence"/>
</dbReference>
<keyword evidence="3" id="KW-1185">Reference proteome</keyword>
<feature type="compositionally biased region" description="Basic and acidic residues" evidence="1">
    <location>
        <begin position="81"/>
        <end position="95"/>
    </location>
</feature>
<protein>
    <submittedName>
        <fullName evidence="2">Uncharacterized protein</fullName>
    </submittedName>
</protein>
<proteinExistence type="predicted"/>
<feature type="region of interest" description="Disordered" evidence="1">
    <location>
        <begin position="111"/>
        <end position="169"/>
    </location>
</feature>
<feature type="compositionally biased region" description="Acidic residues" evidence="1">
    <location>
        <begin position="64"/>
        <end position="80"/>
    </location>
</feature>
<organism evidence="2 3">
    <name type="scientific">Cadophora malorum</name>
    <dbReference type="NCBI Taxonomy" id="108018"/>
    <lineage>
        <taxon>Eukaryota</taxon>
        <taxon>Fungi</taxon>
        <taxon>Dikarya</taxon>
        <taxon>Ascomycota</taxon>
        <taxon>Pezizomycotina</taxon>
        <taxon>Leotiomycetes</taxon>
        <taxon>Helotiales</taxon>
        <taxon>Ploettnerulaceae</taxon>
        <taxon>Cadophora</taxon>
    </lineage>
</organism>
<feature type="compositionally biased region" description="Polar residues" evidence="1">
    <location>
        <begin position="35"/>
        <end position="57"/>
    </location>
</feature>
<evidence type="ECO:0000313" key="2">
    <source>
        <dbReference type="EMBL" id="KAG4426788.1"/>
    </source>
</evidence>
<dbReference type="OrthoDB" id="3564329at2759"/>
<feature type="region of interest" description="Disordered" evidence="1">
    <location>
        <begin position="1"/>
        <end position="95"/>
    </location>
</feature>
<feature type="compositionally biased region" description="Low complexity" evidence="1">
    <location>
        <begin position="152"/>
        <end position="169"/>
    </location>
</feature>
<feature type="compositionally biased region" description="Pro residues" evidence="1">
    <location>
        <begin position="115"/>
        <end position="124"/>
    </location>
</feature>
<evidence type="ECO:0000313" key="3">
    <source>
        <dbReference type="Proteomes" id="UP000664132"/>
    </source>
</evidence>
<name>A0A8H8BX07_9HELO</name>
<accession>A0A8H8BX07</accession>
<dbReference type="EMBL" id="JAFJYH010000001">
    <property type="protein sequence ID" value="KAG4426788.1"/>
    <property type="molecule type" value="Genomic_DNA"/>
</dbReference>
<evidence type="ECO:0000256" key="1">
    <source>
        <dbReference type="SAM" id="MobiDB-lite"/>
    </source>
</evidence>
<comment type="caution">
    <text evidence="2">The sequence shown here is derived from an EMBL/GenBank/DDBJ whole genome shotgun (WGS) entry which is preliminary data.</text>
</comment>